<organism evidence="2 3">
    <name type="scientific">Streptomyces longisporoflavus</name>
    <dbReference type="NCBI Taxonomy" id="28044"/>
    <lineage>
        <taxon>Bacteria</taxon>
        <taxon>Bacillati</taxon>
        <taxon>Actinomycetota</taxon>
        <taxon>Actinomycetes</taxon>
        <taxon>Kitasatosporales</taxon>
        <taxon>Streptomycetaceae</taxon>
        <taxon>Streptomyces</taxon>
    </lineage>
</organism>
<comment type="caution">
    <text evidence="2">The sequence shown here is derived from an EMBL/GenBank/DDBJ whole genome shotgun (WGS) entry which is preliminary data.</text>
</comment>
<keyword evidence="1" id="KW-0812">Transmembrane</keyword>
<keyword evidence="3" id="KW-1185">Reference proteome</keyword>
<dbReference type="EMBL" id="JBIRGQ010000001">
    <property type="protein sequence ID" value="MFH8544626.1"/>
    <property type="molecule type" value="Genomic_DNA"/>
</dbReference>
<dbReference type="RefSeq" id="WP_397709212.1">
    <property type="nucleotide sequence ID" value="NZ_JBIRGN010000001.1"/>
</dbReference>
<evidence type="ECO:0000256" key="1">
    <source>
        <dbReference type="SAM" id="Phobius"/>
    </source>
</evidence>
<sequence length="48" mass="5359">MAVGVGYIASEPQKSHWITAVGAALLVAGALIFRRFLKKMRDYRNVPR</sequence>
<accession>A0ABW7QI24</accession>
<dbReference type="Proteomes" id="UP001610818">
    <property type="component" value="Unassembled WGS sequence"/>
</dbReference>
<evidence type="ECO:0000313" key="3">
    <source>
        <dbReference type="Proteomes" id="UP001610818"/>
    </source>
</evidence>
<protein>
    <submittedName>
        <fullName evidence="2">LPXTG cell wall anchor domain-containing protein</fullName>
    </submittedName>
</protein>
<name>A0ABW7QI24_9ACTN</name>
<evidence type="ECO:0000313" key="2">
    <source>
        <dbReference type="EMBL" id="MFH8544626.1"/>
    </source>
</evidence>
<keyword evidence="1" id="KW-1133">Transmembrane helix</keyword>
<feature type="transmembrane region" description="Helical" evidence="1">
    <location>
        <begin position="17"/>
        <end position="37"/>
    </location>
</feature>
<proteinExistence type="predicted"/>
<keyword evidence="1" id="KW-0472">Membrane</keyword>
<dbReference type="NCBIfam" id="TIGR01167">
    <property type="entry name" value="LPXTG_anchor"/>
    <property type="match status" value="1"/>
</dbReference>
<gene>
    <name evidence="2" type="ORF">ACH4F9_06390</name>
</gene>
<reference evidence="2 3" key="1">
    <citation type="submission" date="2024-10" db="EMBL/GenBank/DDBJ databases">
        <title>The Natural Products Discovery Center: Release of the First 8490 Sequenced Strains for Exploring Actinobacteria Biosynthetic Diversity.</title>
        <authorList>
            <person name="Kalkreuter E."/>
            <person name="Kautsar S.A."/>
            <person name="Yang D."/>
            <person name="Bader C.D."/>
            <person name="Teijaro C.N."/>
            <person name="Fluegel L."/>
            <person name="Davis C.M."/>
            <person name="Simpson J.R."/>
            <person name="Lauterbach L."/>
            <person name="Steele A.D."/>
            <person name="Gui C."/>
            <person name="Meng S."/>
            <person name="Li G."/>
            <person name="Viehrig K."/>
            <person name="Ye F."/>
            <person name="Su P."/>
            <person name="Kiefer A.F."/>
            <person name="Nichols A."/>
            <person name="Cepeda A.J."/>
            <person name="Yan W."/>
            <person name="Fan B."/>
            <person name="Jiang Y."/>
            <person name="Adhikari A."/>
            <person name="Zheng C.-J."/>
            <person name="Schuster L."/>
            <person name="Cowan T.M."/>
            <person name="Smanski M.J."/>
            <person name="Chevrette M.G."/>
            <person name="De Carvalho L.P.S."/>
            <person name="Shen B."/>
        </authorList>
    </citation>
    <scope>NUCLEOTIDE SEQUENCE [LARGE SCALE GENOMIC DNA]</scope>
    <source>
        <strain evidence="2 3">NPDC017990</strain>
    </source>
</reference>